<dbReference type="Proteomes" id="UP000299102">
    <property type="component" value="Unassembled WGS sequence"/>
</dbReference>
<comment type="caution">
    <text evidence="2">The sequence shown here is derived from an EMBL/GenBank/DDBJ whole genome shotgun (WGS) entry which is preliminary data.</text>
</comment>
<name>A0A4C1UEJ7_EUMVA</name>
<feature type="compositionally biased region" description="Basic and acidic residues" evidence="1">
    <location>
        <begin position="73"/>
        <end position="83"/>
    </location>
</feature>
<evidence type="ECO:0000313" key="2">
    <source>
        <dbReference type="EMBL" id="GBP24376.1"/>
    </source>
</evidence>
<evidence type="ECO:0000256" key="1">
    <source>
        <dbReference type="SAM" id="MobiDB-lite"/>
    </source>
</evidence>
<dbReference type="EMBL" id="BGZK01000161">
    <property type="protein sequence ID" value="GBP24376.1"/>
    <property type="molecule type" value="Genomic_DNA"/>
</dbReference>
<sequence>MDKGAQRTAVTPGRRALSRPSTRSGRARTSAGAPLPYRNGTRLGKKIAAISKEDLRSTTDPALEQTAGSRSKSRAESESENNHCEFKFMPSEMGGRSLVIHDDINTRTTPLLIRKINAFLACSLMPLTDSLDVGTGTFSSAQIFPILIYTYTGEIPYTDSPITRSRKRLGPIDLTFGVVTFRDRS</sequence>
<protein>
    <submittedName>
        <fullName evidence="2">Uncharacterized protein</fullName>
    </submittedName>
</protein>
<dbReference type="AlphaFoldDB" id="A0A4C1UEJ7"/>
<accession>A0A4C1UEJ7</accession>
<organism evidence="2 3">
    <name type="scientific">Eumeta variegata</name>
    <name type="common">Bagworm moth</name>
    <name type="synonym">Eumeta japonica</name>
    <dbReference type="NCBI Taxonomy" id="151549"/>
    <lineage>
        <taxon>Eukaryota</taxon>
        <taxon>Metazoa</taxon>
        <taxon>Ecdysozoa</taxon>
        <taxon>Arthropoda</taxon>
        <taxon>Hexapoda</taxon>
        <taxon>Insecta</taxon>
        <taxon>Pterygota</taxon>
        <taxon>Neoptera</taxon>
        <taxon>Endopterygota</taxon>
        <taxon>Lepidoptera</taxon>
        <taxon>Glossata</taxon>
        <taxon>Ditrysia</taxon>
        <taxon>Tineoidea</taxon>
        <taxon>Psychidae</taxon>
        <taxon>Oiketicinae</taxon>
        <taxon>Eumeta</taxon>
    </lineage>
</organism>
<keyword evidence="3" id="KW-1185">Reference proteome</keyword>
<reference evidence="2 3" key="1">
    <citation type="journal article" date="2019" name="Commun. Biol.">
        <title>The bagworm genome reveals a unique fibroin gene that provides high tensile strength.</title>
        <authorList>
            <person name="Kono N."/>
            <person name="Nakamura H."/>
            <person name="Ohtoshi R."/>
            <person name="Tomita M."/>
            <person name="Numata K."/>
            <person name="Arakawa K."/>
        </authorList>
    </citation>
    <scope>NUCLEOTIDE SEQUENCE [LARGE SCALE GENOMIC DNA]</scope>
</reference>
<feature type="region of interest" description="Disordered" evidence="1">
    <location>
        <begin position="1"/>
        <end position="83"/>
    </location>
</feature>
<gene>
    <name evidence="2" type="ORF">EVAR_19250_1</name>
</gene>
<evidence type="ECO:0000313" key="3">
    <source>
        <dbReference type="Proteomes" id="UP000299102"/>
    </source>
</evidence>
<proteinExistence type="predicted"/>